<dbReference type="GO" id="GO:0030983">
    <property type="term" value="F:mismatched DNA binding"/>
    <property type="evidence" value="ECO:0007669"/>
    <property type="project" value="InterPro"/>
</dbReference>
<feature type="non-terminal residue" evidence="2">
    <location>
        <position position="113"/>
    </location>
</feature>
<sequence length="113" mass="12872">MAKKAELENVPDVLGQFNALKQKHPDAMLLFRKGDFYEMYREDAVKAATVLAITQTSRTFPGEKEPVKFASFPYHALDVYLPKLIRSGQRVAICDQLETPKLKKEEQTKQKTG</sequence>
<name>A0A939B4H6_9BACT</name>
<evidence type="ECO:0000313" key="3">
    <source>
        <dbReference type="Proteomes" id="UP000764045"/>
    </source>
</evidence>
<dbReference type="GO" id="GO:0006298">
    <property type="term" value="P:mismatch repair"/>
    <property type="evidence" value="ECO:0007669"/>
    <property type="project" value="InterPro"/>
</dbReference>
<gene>
    <name evidence="2" type="ORF">H6B30_16185</name>
</gene>
<dbReference type="InterPro" id="IPR016151">
    <property type="entry name" value="DNA_mismatch_repair_MutS_N"/>
</dbReference>
<keyword evidence="3" id="KW-1185">Reference proteome</keyword>
<accession>A0A939B4H6</accession>
<dbReference type="SUPFAM" id="SSF55271">
    <property type="entry name" value="DNA repair protein MutS, domain I"/>
    <property type="match status" value="1"/>
</dbReference>
<dbReference type="GO" id="GO:0005524">
    <property type="term" value="F:ATP binding"/>
    <property type="evidence" value="ECO:0007669"/>
    <property type="project" value="InterPro"/>
</dbReference>
<dbReference type="Proteomes" id="UP000764045">
    <property type="component" value="Unassembled WGS sequence"/>
</dbReference>
<comment type="caution">
    <text evidence="2">The sequence shown here is derived from an EMBL/GenBank/DDBJ whole genome shotgun (WGS) entry which is preliminary data.</text>
</comment>
<dbReference type="InterPro" id="IPR007695">
    <property type="entry name" value="DNA_mismatch_repair_MutS-lik_N"/>
</dbReference>
<protein>
    <submittedName>
        <fullName evidence="2">DNA mismatch repair protein MutS</fullName>
    </submittedName>
</protein>
<reference evidence="2 3" key="1">
    <citation type="journal article" date="2021" name="Sci. Rep.">
        <title>The distribution of antibiotic resistance genes in chicken gut microbiota commensals.</title>
        <authorList>
            <person name="Juricova H."/>
            <person name="Matiasovicova J."/>
            <person name="Kubasova T."/>
            <person name="Cejkova D."/>
            <person name="Rychlik I."/>
        </authorList>
    </citation>
    <scope>NUCLEOTIDE SEQUENCE [LARGE SCALE GENOMIC DNA]</scope>
    <source>
        <strain evidence="2 3">An819</strain>
    </source>
</reference>
<proteinExistence type="predicted"/>
<dbReference type="EMBL" id="JACJJL010000111">
    <property type="protein sequence ID" value="MBM6663248.1"/>
    <property type="molecule type" value="Genomic_DNA"/>
</dbReference>
<evidence type="ECO:0000313" key="2">
    <source>
        <dbReference type="EMBL" id="MBM6663248.1"/>
    </source>
</evidence>
<dbReference type="Pfam" id="PF01624">
    <property type="entry name" value="MutS_I"/>
    <property type="match status" value="1"/>
</dbReference>
<dbReference type="Gene3D" id="3.40.1170.10">
    <property type="entry name" value="DNA repair protein MutS, domain I"/>
    <property type="match status" value="1"/>
</dbReference>
<evidence type="ECO:0000259" key="1">
    <source>
        <dbReference type="Pfam" id="PF01624"/>
    </source>
</evidence>
<feature type="domain" description="DNA mismatch repair protein MutS-like N-terminal" evidence="1">
    <location>
        <begin position="15"/>
        <end position="105"/>
    </location>
</feature>
<dbReference type="AlphaFoldDB" id="A0A939B4H6"/>
<organism evidence="2 3">
    <name type="scientific">Marseilla massiliensis</name>
    <dbReference type="NCBI Taxonomy" id="1841864"/>
    <lineage>
        <taxon>Bacteria</taxon>
        <taxon>Pseudomonadati</taxon>
        <taxon>Bacteroidota</taxon>
        <taxon>Bacteroidia</taxon>
        <taxon>Bacteroidales</taxon>
        <taxon>Prevotellaceae</taxon>
        <taxon>Marseilla</taxon>
    </lineage>
</organism>